<evidence type="ECO:0000256" key="4">
    <source>
        <dbReference type="ARBA" id="ARBA00022603"/>
    </source>
</evidence>
<protein>
    <recommendedName>
        <fullName evidence="3">Small RNA 2'-O-methyltransferase</fullName>
        <ecNumber evidence="11">2.1.1.386</ecNumber>
    </recommendedName>
</protein>
<dbReference type="Proteomes" id="UP001353858">
    <property type="component" value="Unassembled WGS sequence"/>
</dbReference>
<evidence type="ECO:0000256" key="11">
    <source>
        <dbReference type="ARBA" id="ARBA00035025"/>
    </source>
</evidence>
<evidence type="ECO:0000256" key="13">
    <source>
        <dbReference type="SAM" id="MobiDB-lite"/>
    </source>
</evidence>
<dbReference type="GO" id="GO:0003723">
    <property type="term" value="F:RNA binding"/>
    <property type="evidence" value="ECO:0007669"/>
    <property type="project" value="UniProtKB-KW"/>
</dbReference>
<keyword evidence="5" id="KW-0808">Transferase</keyword>
<comment type="catalytic activity">
    <reaction evidence="12">
        <text>small RNA 3'-end nucleotide + S-adenosyl-L-methionine = small RNA 3'-end 2'-O-methylnucleotide + S-adenosyl-L-homocysteine + H(+)</text>
        <dbReference type="Rhea" id="RHEA:37887"/>
        <dbReference type="Rhea" id="RHEA-COMP:10415"/>
        <dbReference type="Rhea" id="RHEA-COMP:10416"/>
        <dbReference type="ChEBI" id="CHEBI:15378"/>
        <dbReference type="ChEBI" id="CHEBI:57856"/>
        <dbReference type="ChEBI" id="CHEBI:59789"/>
        <dbReference type="ChEBI" id="CHEBI:74896"/>
        <dbReference type="ChEBI" id="CHEBI:74898"/>
        <dbReference type="EC" id="2.1.1.386"/>
    </reaction>
</comment>
<keyword evidence="7" id="KW-0479">Metal-binding</keyword>
<dbReference type="InterPro" id="IPR029063">
    <property type="entry name" value="SAM-dependent_MTases_sf"/>
</dbReference>
<evidence type="ECO:0000313" key="15">
    <source>
        <dbReference type="Proteomes" id="UP001353858"/>
    </source>
</evidence>
<evidence type="ECO:0000256" key="7">
    <source>
        <dbReference type="ARBA" id="ARBA00022723"/>
    </source>
</evidence>
<keyword evidence="8" id="KW-0460">Magnesium</keyword>
<dbReference type="GO" id="GO:0046872">
    <property type="term" value="F:metal ion binding"/>
    <property type="evidence" value="ECO:0007669"/>
    <property type="project" value="UniProtKB-KW"/>
</dbReference>
<dbReference type="AlphaFoldDB" id="A0AAN7PC31"/>
<keyword evidence="15" id="KW-1185">Reference proteome</keyword>
<feature type="region of interest" description="Disordered" evidence="13">
    <location>
        <begin position="709"/>
        <end position="789"/>
    </location>
</feature>
<evidence type="ECO:0000256" key="3">
    <source>
        <dbReference type="ARBA" id="ARBA00021330"/>
    </source>
</evidence>
<comment type="cofactor">
    <cofactor evidence="1">
        <name>Mg(2+)</name>
        <dbReference type="ChEBI" id="CHEBI:18420"/>
    </cofactor>
</comment>
<evidence type="ECO:0000256" key="5">
    <source>
        <dbReference type="ARBA" id="ARBA00022679"/>
    </source>
</evidence>
<sequence>MIIVFHCLYIATKNCINLVNKSLKQDDLEITTTVPRNFDSDENLSFDPPVYKQRITEVLEVDIDEDILRENAFRVHPLIADYISRRTDPLNVHILKGSISYPDERLLNTDGVFGVEIIEHLYPDVLEALPYNVFGFIRPKIAVFTTPNADFNVLFPNFRGFRHYDHKFEWNREQFESWALNITTRFPNYSVTFKGIGDGPFGTESLGCCSQMCVFIKESEDNCFSDESQSSYGICTHFSLSNYLDTSKEYQLIEVVEYPYEIDERTTQEKICDELKYKINIMSNVNGRFFNNDLLRFEIPLEGLIFNQHTHYTTVTEARTILKEAGYRIEECIVFDKLEPCVVYEPDMESRSSTPASDTSDINVSKPYYTEWTKTESESDWETCRDGNPWLLDSSRQEHEEALIYANEIVHNLINNIEVTSPYESSSAPDKHKSLNKNKIDLKSCFDYVNIHKDESSSKQFKKDVSCPGISDIKKKKKSKKDSGQNGVVNGLVFNNEDFVEDIQLQQPCVDVVPEPVEEVVENGDLANNNRDLEGNNYPNAVENDVDLRENGNEMLDPDLQDNADEENRNNDAENRNDFVEVLAPPNLELEVVNDRDMEIEFASREALFDPNSQVDLLEEFDISAEGEPNNSLVELPILQNIVFVGVDPSQDDANSQIAAVLPINAEPFPNWLLNLLGAGVPEDAETHDEPHFYCQGDGLGVHPSFIEEEFDEESSSSDTSDSTTTGDSSHDEAEADPSVSELDIGSLPDDVTEPNAEQNSNAHVVTPVPDEPQKPESSSNHTATSSLLSDTTDEFFDVASAALSNNNLQKEIREKDSKV</sequence>
<evidence type="ECO:0000256" key="10">
    <source>
        <dbReference type="ARBA" id="ARBA00023158"/>
    </source>
</evidence>
<gene>
    <name evidence="14" type="ORF">RN001_004787</name>
</gene>
<keyword evidence="4" id="KW-0489">Methyltransferase</keyword>
<dbReference type="GO" id="GO:0030422">
    <property type="term" value="P:siRNA processing"/>
    <property type="evidence" value="ECO:0007669"/>
    <property type="project" value="TreeGrafter"/>
</dbReference>
<keyword evidence="9" id="KW-0694">RNA-binding</keyword>
<name>A0AAN7PC31_9COLE</name>
<feature type="compositionally biased region" description="Basic and acidic residues" evidence="13">
    <location>
        <begin position="566"/>
        <end position="576"/>
    </location>
</feature>
<feature type="region of interest" description="Disordered" evidence="13">
    <location>
        <begin position="551"/>
        <end position="576"/>
    </location>
</feature>
<evidence type="ECO:0000256" key="12">
    <source>
        <dbReference type="ARBA" id="ARBA00048418"/>
    </source>
</evidence>
<dbReference type="GO" id="GO:0034587">
    <property type="term" value="P:piRNA processing"/>
    <property type="evidence" value="ECO:0007669"/>
    <property type="project" value="TreeGrafter"/>
</dbReference>
<dbReference type="PANTHER" id="PTHR21404:SF3">
    <property type="entry name" value="SMALL RNA 2'-O-METHYLTRANSFERASE"/>
    <property type="match status" value="1"/>
</dbReference>
<dbReference type="GO" id="GO:0005634">
    <property type="term" value="C:nucleus"/>
    <property type="evidence" value="ECO:0007669"/>
    <property type="project" value="TreeGrafter"/>
</dbReference>
<feature type="compositionally biased region" description="Low complexity" evidence="13">
    <location>
        <begin position="717"/>
        <end position="728"/>
    </location>
</feature>
<dbReference type="InterPro" id="IPR026610">
    <property type="entry name" value="Hen1"/>
</dbReference>
<keyword evidence="10" id="KW-0943">RNA-mediated gene silencing</keyword>
<evidence type="ECO:0000256" key="8">
    <source>
        <dbReference type="ARBA" id="ARBA00022842"/>
    </source>
</evidence>
<dbReference type="EMBL" id="JARPUR010000002">
    <property type="protein sequence ID" value="KAK4881468.1"/>
    <property type="molecule type" value="Genomic_DNA"/>
</dbReference>
<evidence type="ECO:0000256" key="1">
    <source>
        <dbReference type="ARBA" id="ARBA00001946"/>
    </source>
</evidence>
<comment type="caution">
    <text evidence="14">The sequence shown here is derived from an EMBL/GenBank/DDBJ whole genome shotgun (WGS) entry which is preliminary data.</text>
</comment>
<proteinExistence type="inferred from homology"/>
<dbReference type="EC" id="2.1.1.386" evidence="11"/>
<accession>A0AAN7PC31</accession>
<evidence type="ECO:0000256" key="9">
    <source>
        <dbReference type="ARBA" id="ARBA00022884"/>
    </source>
</evidence>
<evidence type="ECO:0000313" key="14">
    <source>
        <dbReference type="EMBL" id="KAK4881468.1"/>
    </source>
</evidence>
<comment type="similarity">
    <text evidence="2">Belongs to the methyltransferase superfamily. HEN1 family.</text>
</comment>
<dbReference type="GO" id="GO:0005737">
    <property type="term" value="C:cytoplasm"/>
    <property type="evidence" value="ECO:0007669"/>
    <property type="project" value="TreeGrafter"/>
</dbReference>
<evidence type="ECO:0000256" key="6">
    <source>
        <dbReference type="ARBA" id="ARBA00022691"/>
    </source>
</evidence>
<feature type="compositionally biased region" description="Acidic residues" evidence="13">
    <location>
        <begin position="556"/>
        <end position="565"/>
    </location>
</feature>
<evidence type="ECO:0000256" key="2">
    <source>
        <dbReference type="ARBA" id="ARBA00009026"/>
    </source>
</evidence>
<organism evidence="14 15">
    <name type="scientific">Aquatica leii</name>
    <dbReference type="NCBI Taxonomy" id="1421715"/>
    <lineage>
        <taxon>Eukaryota</taxon>
        <taxon>Metazoa</taxon>
        <taxon>Ecdysozoa</taxon>
        <taxon>Arthropoda</taxon>
        <taxon>Hexapoda</taxon>
        <taxon>Insecta</taxon>
        <taxon>Pterygota</taxon>
        <taxon>Neoptera</taxon>
        <taxon>Endopterygota</taxon>
        <taxon>Coleoptera</taxon>
        <taxon>Polyphaga</taxon>
        <taxon>Elateriformia</taxon>
        <taxon>Elateroidea</taxon>
        <taxon>Lampyridae</taxon>
        <taxon>Luciolinae</taxon>
        <taxon>Aquatica</taxon>
    </lineage>
</organism>
<keyword evidence="6" id="KW-0949">S-adenosyl-L-methionine</keyword>
<dbReference type="GO" id="GO:0001510">
    <property type="term" value="P:RNA methylation"/>
    <property type="evidence" value="ECO:0007669"/>
    <property type="project" value="InterPro"/>
</dbReference>
<dbReference type="Gene3D" id="3.40.50.150">
    <property type="entry name" value="Vaccinia Virus protein VP39"/>
    <property type="match status" value="1"/>
</dbReference>
<reference evidence="15" key="1">
    <citation type="submission" date="2023-01" db="EMBL/GenBank/DDBJ databases">
        <title>Key to firefly adult light organ development and bioluminescence: homeobox transcription factors regulate luciferase expression and transportation to peroxisome.</title>
        <authorList>
            <person name="Fu X."/>
        </authorList>
    </citation>
    <scope>NUCLEOTIDE SEQUENCE [LARGE SCALE GENOMIC DNA]</scope>
</reference>
<dbReference type="GO" id="GO:0090486">
    <property type="term" value="F:small RNA 2'-O-methyltransferase activity"/>
    <property type="evidence" value="ECO:0007669"/>
    <property type="project" value="UniProtKB-EC"/>
</dbReference>
<dbReference type="PANTHER" id="PTHR21404">
    <property type="entry name" value="HEN1"/>
    <property type="match status" value="1"/>
</dbReference>